<dbReference type="EMBL" id="BDJL01000019">
    <property type="protein sequence ID" value="GAV24866.1"/>
    <property type="molecule type" value="Genomic_DNA"/>
</dbReference>
<dbReference type="OrthoDB" id="1723813at2"/>
<dbReference type="AlphaFoldDB" id="A0A1L8D100"/>
<keyword evidence="3" id="KW-1185">Reference proteome</keyword>
<gene>
    <name evidence="2" type="ORF">ciss_07990</name>
</gene>
<dbReference type="Pfam" id="PF06938">
    <property type="entry name" value="DUF1285_N"/>
    <property type="match status" value="1"/>
</dbReference>
<organism evidence="2 3">
    <name type="scientific">Carboxydothermus islandicus</name>
    <dbReference type="NCBI Taxonomy" id="661089"/>
    <lineage>
        <taxon>Bacteria</taxon>
        <taxon>Bacillati</taxon>
        <taxon>Bacillota</taxon>
        <taxon>Clostridia</taxon>
        <taxon>Thermoanaerobacterales</taxon>
        <taxon>Thermoanaerobacteraceae</taxon>
        <taxon>Carboxydothermus</taxon>
    </lineage>
</organism>
<evidence type="ECO:0000313" key="3">
    <source>
        <dbReference type="Proteomes" id="UP000187338"/>
    </source>
</evidence>
<dbReference type="Proteomes" id="UP000187338">
    <property type="component" value="Unassembled WGS sequence"/>
</dbReference>
<evidence type="ECO:0000313" key="2">
    <source>
        <dbReference type="EMBL" id="GAV24866.1"/>
    </source>
</evidence>
<dbReference type="RefSeq" id="WP_075865049.1">
    <property type="nucleotide sequence ID" value="NZ_BDJL01000019.1"/>
</dbReference>
<proteinExistence type="predicted"/>
<reference evidence="3" key="1">
    <citation type="submission" date="2016-12" db="EMBL/GenBank/DDBJ databases">
        <title>Draft Genome Sequences od Carboxydothermus pertinax and islandicus, Hydrogenogenic Carboxydotrophic Bacteria.</title>
        <authorList>
            <person name="Fukuyama Y."/>
            <person name="Ohmae K."/>
            <person name="Yoneda Y."/>
            <person name="Yoshida T."/>
            <person name="Sako Y."/>
        </authorList>
    </citation>
    <scope>NUCLEOTIDE SEQUENCE [LARGE SCALE GENOMIC DNA]</scope>
    <source>
        <strain evidence="3">SET</strain>
    </source>
</reference>
<feature type="domain" description="DUF1285" evidence="1">
    <location>
        <begin position="3"/>
        <end position="57"/>
    </location>
</feature>
<name>A0A1L8D100_9THEO</name>
<protein>
    <recommendedName>
        <fullName evidence="1">DUF1285 domain-containing protein</fullName>
    </recommendedName>
</protein>
<accession>A0A1L8D100</accession>
<comment type="caution">
    <text evidence="2">The sequence shown here is derived from an EMBL/GenBank/DDBJ whole genome shotgun (WGS) entry which is preliminary data.</text>
</comment>
<dbReference type="STRING" id="661089.ciss_07990"/>
<dbReference type="InterPro" id="IPR048341">
    <property type="entry name" value="DUF1285_N"/>
</dbReference>
<sequence>MINIKIFLDKEGNWYYAGQLIINEKIIELFYKSLTYKNGNYYLVHNGEEKKIDVEDAPYFAEGVVEKDSWLYLKLKGGLMLPMEGPVYFKNRIPYTSVNNLPVKFTRKAFWALSRYFSDDGQKVICGNFCTKIVEEGEGDEKGTS</sequence>
<evidence type="ECO:0000259" key="1">
    <source>
        <dbReference type="Pfam" id="PF06938"/>
    </source>
</evidence>
<dbReference type="Gene3D" id="3.10.540.10">
    <property type="entry name" value="duf1285 like domain"/>
    <property type="match status" value="1"/>
</dbReference>